<gene>
    <name evidence="1" type="ORF">E2L05_18715</name>
</gene>
<accession>A0A4R6AKR2</accession>
<proteinExistence type="predicted"/>
<dbReference type="RefSeq" id="WP_133344402.1">
    <property type="nucleotide sequence ID" value="NZ_SMZO01000075.1"/>
</dbReference>
<evidence type="ECO:0000313" key="1">
    <source>
        <dbReference type="EMBL" id="TDL83902.1"/>
    </source>
</evidence>
<evidence type="ECO:0000313" key="2">
    <source>
        <dbReference type="Proteomes" id="UP000294562"/>
    </source>
</evidence>
<dbReference type="EMBL" id="SMZO01000075">
    <property type="protein sequence ID" value="TDL83902.1"/>
    <property type="molecule type" value="Genomic_DNA"/>
</dbReference>
<organism evidence="1 2">
    <name type="scientific">Meridianimarinicoccus aquatilis</name>
    <dbReference type="NCBI Taxonomy" id="2552766"/>
    <lineage>
        <taxon>Bacteria</taxon>
        <taxon>Pseudomonadati</taxon>
        <taxon>Pseudomonadota</taxon>
        <taxon>Alphaproteobacteria</taxon>
        <taxon>Rhodobacterales</taxon>
        <taxon>Paracoccaceae</taxon>
        <taxon>Meridianimarinicoccus</taxon>
    </lineage>
</organism>
<keyword evidence="2" id="KW-1185">Reference proteome</keyword>
<dbReference type="Pfam" id="PF10109">
    <property type="entry name" value="Phage_TAC_7"/>
    <property type="match status" value="1"/>
</dbReference>
<dbReference type="OrthoDB" id="7366507at2"/>
<dbReference type="InterPro" id="IPR019289">
    <property type="entry name" value="Phage_tail_E/E"/>
</dbReference>
<sequence length="91" mass="9926">MQTRTIILSCPIRRNGGDLETLTLRAPRPDDIRGLFLVDLLKMDTTTLLPRISVDGLTGHEARQLAFADVIKLGGEVIGFAIPLIKTEGAK</sequence>
<dbReference type="Proteomes" id="UP000294562">
    <property type="component" value="Unassembled WGS sequence"/>
</dbReference>
<comment type="caution">
    <text evidence="1">The sequence shown here is derived from an EMBL/GenBank/DDBJ whole genome shotgun (WGS) entry which is preliminary data.</text>
</comment>
<reference evidence="1 2" key="1">
    <citation type="submission" date="2019-03" db="EMBL/GenBank/DDBJ databases">
        <title>Rhodobacteraceae bacterium SM1902, a new member of the family Rhodobacteraceae isolated from Yantai.</title>
        <authorList>
            <person name="Sun Y."/>
        </authorList>
    </citation>
    <scope>NUCLEOTIDE SEQUENCE [LARGE SCALE GENOMIC DNA]</scope>
    <source>
        <strain evidence="1 2">SM1902</strain>
    </source>
</reference>
<name>A0A4R6AKR2_9RHOB</name>
<dbReference type="AlphaFoldDB" id="A0A4R6AKR2"/>
<protein>
    <submittedName>
        <fullName evidence="1">Phage tail assembly protein</fullName>
    </submittedName>
</protein>